<dbReference type="InterPro" id="IPR001810">
    <property type="entry name" value="F-box_dom"/>
</dbReference>
<proteinExistence type="predicted"/>
<dbReference type="OrthoDB" id="550575at2759"/>
<dbReference type="PROSITE" id="PS50181">
    <property type="entry name" value="FBOX"/>
    <property type="match status" value="1"/>
</dbReference>
<dbReference type="GO" id="GO:0019005">
    <property type="term" value="C:SCF ubiquitin ligase complex"/>
    <property type="evidence" value="ECO:0007669"/>
    <property type="project" value="TreeGrafter"/>
</dbReference>
<dbReference type="GeneID" id="116296873"/>
<dbReference type="InParanoid" id="A0A6P8HWR5"/>
<dbReference type="InterPro" id="IPR000504">
    <property type="entry name" value="RRM_dom"/>
</dbReference>
<dbReference type="InterPro" id="IPR032675">
    <property type="entry name" value="LRR_dom_sf"/>
</dbReference>
<dbReference type="Pfam" id="PF00646">
    <property type="entry name" value="F-box"/>
    <property type="match status" value="1"/>
</dbReference>
<feature type="domain" description="F-box" evidence="3">
    <location>
        <begin position="239"/>
        <end position="291"/>
    </location>
</feature>
<sequence>MFNNAQLKEHGELLNKSMDGENSSKFVKGLKQLNYQRSSGLLCLLDEEKNQEEEKNPGVEVKQNGVEDFEIKAKENGAEIRLQCNTNGGQFEQTSAAGTGLFDEVSKAFKKKRSIANKCKVYVGNIGYKVRSREFKEFFSAFGRVLQAQIVQDRIKKRSRGFGFVTYSNEYEAQKAKQSADEERTLHDRVMTVMTPTRKRKGGPVSKEQSLEEALEEFQNLSLLEEKESNENLDNEKGQLSISDLNDDILILIFSYLQLKDKIHIERVCTRWKCLLLKVWPSVTHLDFKNLFSLYKGGLTDDILLGIFRRGCKNLTSLDLSASPFLLTEFAVHCIAKHCKNLREINITGVEVSTSSLKTLSKECSKLEKLVLRRCYQAGEKGFWWIFKQCTNLKHIDISDNKRLSGKCFFMLSDTVESLILSHCSRLTDSSGAFIGTRCKNLKYIDISECLSLTDTGVRDIIQGCPKIEEFYFKKCPKTVTTHGLSVLSRLNHLVVLDLSLCDAVDDQILLLLGQSSIHLKSLNIEGCFGNITDTGLQALITCHTLETLNISYVDEITDVSISQLARNGSIQTFVARACSGLSDDVVRSLLCHCTNLTTLDMSGSINITDISLNHLTEYYTSSQRPVLTFIIGGTQITEKGVSDTCSPCHNNCKIDTFDLSSESLRFGNPRLQSIAPFLEESDEDDNDSDGEDEDNHIEQINYEMGNDVYQDFLEADDPALMMDEEYWMFDHD</sequence>
<keyword evidence="1" id="KW-0694">RNA-binding</keyword>
<protein>
    <submittedName>
        <fullName evidence="5">Uncharacterized protein LOC116296873</fullName>
    </submittedName>
</protein>
<dbReference type="AlphaFoldDB" id="A0A6P8HWR5"/>
<evidence type="ECO:0000313" key="4">
    <source>
        <dbReference type="Proteomes" id="UP000515163"/>
    </source>
</evidence>
<name>A0A6P8HWR5_ACTTE</name>
<dbReference type="GO" id="GO:0031146">
    <property type="term" value="P:SCF-dependent proteasomal ubiquitin-dependent protein catabolic process"/>
    <property type="evidence" value="ECO:0007669"/>
    <property type="project" value="TreeGrafter"/>
</dbReference>
<dbReference type="RefSeq" id="XP_031560839.1">
    <property type="nucleotide sequence ID" value="XM_031704979.1"/>
</dbReference>
<gene>
    <name evidence="5" type="primary">LOC116296873</name>
</gene>
<dbReference type="GO" id="GO:0003723">
    <property type="term" value="F:RNA binding"/>
    <property type="evidence" value="ECO:0007669"/>
    <property type="project" value="UniProtKB-UniRule"/>
</dbReference>
<dbReference type="SUPFAM" id="SSF52047">
    <property type="entry name" value="RNI-like"/>
    <property type="match status" value="2"/>
</dbReference>
<dbReference type="InterPro" id="IPR057207">
    <property type="entry name" value="FBXL15_LRR"/>
</dbReference>
<dbReference type="Gene3D" id="3.30.70.330">
    <property type="match status" value="1"/>
</dbReference>
<feature type="domain" description="RRM" evidence="2">
    <location>
        <begin position="119"/>
        <end position="198"/>
    </location>
</feature>
<accession>A0A6P8HWR5</accession>
<dbReference type="InterPro" id="IPR012677">
    <property type="entry name" value="Nucleotide-bd_a/b_plait_sf"/>
</dbReference>
<evidence type="ECO:0000313" key="5">
    <source>
        <dbReference type="RefSeq" id="XP_031560839.1"/>
    </source>
</evidence>
<dbReference type="Pfam" id="PF00076">
    <property type="entry name" value="RRM_1"/>
    <property type="match status" value="1"/>
</dbReference>
<evidence type="ECO:0000259" key="3">
    <source>
        <dbReference type="PROSITE" id="PS50181"/>
    </source>
</evidence>
<evidence type="ECO:0000259" key="2">
    <source>
        <dbReference type="PROSITE" id="PS50102"/>
    </source>
</evidence>
<dbReference type="Gene3D" id="3.80.10.10">
    <property type="entry name" value="Ribonuclease Inhibitor"/>
    <property type="match status" value="3"/>
</dbReference>
<reference evidence="5" key="1">
    <citation type="submission" date="2025-08" db="UniProtKB">
        <authorList>
            <consortium name="RefSeq"/>
        </authorList>
    </citation>
    <scope>IDENTIFICATION</scope>
    <source>
        <tissue evidence="5">Tentacle</tissue>
    </source>
</reference>
<dbReference type="Proteomes" id="UP000515163">
    <property type="component" value="Unplaced"/>
</dbReference>
<dbReference type="SUPFAM" id="SSF54928">
    <property type="entry name" value="RNA-binding domain, RBD"/>
    <property type="match status" value="1"/>
</dbReference>
<keyword evidence="4" id="KW-1185">Reference proteome</keyword>
<dbReference type="PANTHER" id="PTHR13318">
    <property type="entry name" value="PARTNER OF PAIRED, ISOFORM B-RELATED"/>
    <property type="match status" value="1"/>
</dbReference>
<dbReference type="Pfam" id="PF25372">
    <property type="entry name" value="DUF7885"/>
    <property type="match status" value="1"/>
</dbReference>
<dbReference type="PROSITE" id="PS50102">
    <property type="entry name" value="RRM"/>
    <property type="match status" value="1"/>
</dbReference>
<evidence type="ECO:0000256" key="1">
    <source>
        <dbReference type="PROSITE-ProRule" id="PRU00176"/>
    </source>
</evidence>
<dbReference type="SMART" id="SM00367">
    <property type="entry name" value="LRR_CC"/>
    <property type="match status" value="9"/>
</dbReference>
<organism evidence="4 5">
    <name type="scientific">Actinia tenebrosa</name>
    <name type="common">Australian red waratah sea anemone</name>
    <dbReference type="NCBI Taxonomy" id="6105"/>
    <lineage>
        <taxon>Eukaryota</taxon>
        <taxon>Metazoa</taxon>
        <taxon>Cnidaria</taxon>
        <taxon>Anthozoa</taxon>
        <taxon>Hexacorallia</taxon>
        <taxon>Actiniaria</taxon>
        <taxon>Actiniidae</taxon>
        <taxon>Actinia</taxon>
    </lineage>
</organism>
<dbReference type="SMART" id="SM00360">
    <property type="entry name" value="RRM"/>
    <property type="match status" value="1"/>
</dbReference>
<dbReference type="InterPro" id="IPR035979">
    <property type="entry name" value="RBD_domain_sf"/>
</dbReference>
<dbReference type="InterPro" id="IPR006553">
    <property type="entry name" value="Leu-rich_rpt_Cys-con_subtyp"/>
</dbReference>
<dbReference type="KEGG" id="aten:116296873"/>